<feature type="domain" description="DNA-directed DNA polymerase X" evidence="15">
    <location>
        <begin position="1"/>
        <end position="329"/>
    </location>
</feature>
<dbReference type="STRING" id="1051891.A0A0C3L267"/>
<comment type="subcellular location">
    <subcellularLocation>
        <location evidence="1 14">Nucleus</location>
    </subcellularLocation>
</comment>
<name>A0A0C3L267_9AGAM</name>
<dbReference type="InterPro" id="IPR043519">
    <property type="entry name" value="NT_sf"/>
</dbReference>
<dbReference type="InterPro" id="IPR029398">
    <property type="entry name" value="PolB_thumb"/>
</dbReference>
<dbReference type="PRINTS" id="PR00870">
    <property type="entry name" value="DNAPOLXBETA"/>
</dbReference>
<dbReference type="InterPro" id="IPR010996">
    <property type="entry name" value="HHH_MUS81"/>
</dbReference>
<dbReference type="GO" id="GO:0046872">
    <property type="term" value="F:metal ion binding"/>
    <property type="evidence" value="ECO:0007669"/>
    <property type="project" value="UniProtKB-UniRule"/>
</dbReference>
<feature type="active site" description="Nucleophile; Schiff-base intermediate with DNA; for 5'-dRP lyase activity" evidence="13">
    <location>
        <position position="41"/>
    </location>
</feature>
<evidence type="ECO:0000313" key="16">
    <source>
        <dbReference type="EMBL" id="KIO27823.1"/>
    </source>
</evidence>
<dbReference type="CDD" id="cd00141">
    <property type="entry name" value="NT_POLXc"/>
    <property type="match status" value="1"/>
</dbReference>
<evidence type="ECO:0000256" key="14">
    <source>
        <dbReference type="RuleBase" id="RU366014"/>
    </source>
</evidence>
<evidence type="ECO:0000313" key="17">
    <source>
        <dbReference type="Proteomes" id="UP000054248"/>
    </source>
</evidence>
<dbReference type="InterPro" id="IPR022312">
    <property type="entry name" value="DNA_pol_X"/>
</dbReference>
<evidence type="ECO:0000256" key="9">
    <source>
        <dbReference type="ARBA" id="ARBA00022932"/>
    </source>
</evidence>
<dbReference type="SMART" id="SM00483">
    <property type="entry name" value="POLXc"/>
    <property type="match status" value="1"/>
</dbReference>
<organism evidence="16 17">
    <name type="scientific">Tulasnella calospora MUT 4182</name>
    <dbReference type="NCBI Taxonomy" id="1051891"/>
    <lineage>
        <taxon>Eukaryota</taxon>
        <taxon>Fungi</taxon>
        <taxon>Dikarya</taxon>
        <taxon>Basidiomycota</taxon>
        <taxon>Agaricomycotina</taxon>
        <taxon>Agaricomycetes</taxon>
        <taxon>Cantharellales</taxon>
        <taxon>Tulasnellaceae</taxon>
        <taxon>Tulasnella</taxon>
    </lineage>
</organism>
<evidence type="ECO:0000256" key="6">
    <source>
        <dbReference type="ARBA" id="ARBA00022705"/>
    </source>
</evidence>
<evidence type="ECO:0000256" key="5">
    <source>
        <dbReference type="ARBA" id="ARBA00022695"/>
    </source>
</evidence>
<dbReference type="InterPro" id="IPR037160">
    <property type="entry name" value="DNA_Pol_thumb_sf"/>
</dbReference>
<dbReference type="GO" id="GO:0006303">
    <property type="term" value="P:double-strand break repair via nonhomologous end joining"/>
    <property type="evidence" value="ECO:0007669"/>
    <property type="project" value="TreeGrafter"/>
</dbReference>
<dbReference type="GO" id="GO:0003887">
    <property type="term" value="F:DNA-directed DNA polymerase activity"/>
    <property type="evidence" value="ECO:0007669"/>
    <property type="project" value="UniProtKB-UniRule"/>
</dbReference>
<proteinExistence type="inferred from homology"/>
<dbReference type="InterPro" id="IPR002054">
    <property type="entry name" value="DNA-dir_DNA_pol_X"/>
</dbReference>
<dbReference type="FunFam" id="1.10.150.20:FF:000010">
    <property type="entry name" value="DNA polymerase lambda"/>
    <property type="match status" value="1"/>
</dbReference>
<dbReference type="InterPro" id="IPR028207">
    <property type="entry name" value="DNA_pol_B_palm_palm"/>
</dbReference>
<gene>
    <name evidence="16" type="ORF">M407DRAFT_72655</name>
</gene>
<reference evidence="16 17" key="1">
    <citation type="submission" date="2014-04" db="EMBL/GenBank/DDBJ databases">
        <authorList>
            <consortium name="DOE Joint Genome Institute"/>
            <person name="Kuo A."/>
            <person name="Girlanda M."/>
            <person name="Perotto S."/>
            <person name="Kohler A."/>
            <person name="Nagy L.G."/>
            <person name="Floudas D."/>
            <person name="Copeland A."/>
            <person name="Barry K.W."/>
            <person name="Cichocki N."/>
            <person name="Veneault-Fourrey C."/>
            <person name="LaButti K."/>
            <person name="Lindquist E.A."/>
            <person name="Lipzen A."/>
            <person name="Lundell T."/>
            <person name="Morin E."/>
            <person name="Murat C."/>
            <person name="Sun H."/>
            <person name="Tunlid A."/>
            <person name="Henrissat B."/>
            <person name="Grigoriev I.V."/>
            <person name="Hibbett D.S."/>
            <person name="Martin F."/>
            <person name="Nordberg H.P."/>
            <person name="Cantor M.N."/>
            <person name="Hua S.X."/>
        </authorList>
    </citation>
    <scope>NUCLEOTIDE SEQUENCE [LARGE SCALE GENOMIC DNA]</scope>
    <source>
        <strain evidence="16 17">MUT 4182</strain>
    </source>
</reference>
<dbReference type="Gene3D" id="3.30.210.10">
    <property type="entry name" value="DNA polymerase, thumb domain"/>
    <property type="match status" value="1"/>
</dbReference>
<comment type="catalytic activity">
    <reaction evidence="12 14">
        <text>DNA(n) + a 2'-deoxyribonucleoside 5'-triphosphate = DNA(n+1) + diphosphate</text>
        <dbReference type="Rhea" id="RHEA:22508"/>
        <dbReference type="Rhea" id="RHEA-COMP:17339"/>
        <dbReference type="Rhea" id="RHEA-COMP:17340"/>
        <dbReference type="ChEBI" id="CHEBI:33019"/>
        <dbReference type="ChEBI" id="CHEBI:61560"/>
        <dbReference type="ChEBI" id="CHEBI:173112"/>
        <dbReference type="EC" id="2.7.7.7"/>
    </reaction>
</comment>
<evidence type="ECO:0000256" key="3">
    <source>
        <dbReference type="ARBA" id="ARBA00022634"/>
    </source>
</evidence>
<reference evidence="17" key="2">
    <citation type="submission" date="2015-01" db="EMBL/GenBank/DDBJ databases">
        <title>Evolutionary Origins and Diversification of the Mycorrhizal Mutualists.</title>
        <authorList>
            <consortium name="DOE Joint Genome Institute"/>
            <consortium name="Mycorrhizal Genomics Consortium"/>
            <person name="Kohler A."/>
            <person name="Kuo A."/>
            <person name="Nagy L.G."/>
            <person name="Floudas D."/>
            <person name="Copeland A."/>
            <person name="Barry K.W."/>
            <person name="Cichocki N."/>
            <person name="Veneault-Fourrey C."/>
            <person name="LaButti K."/>
            <person name="Lindquist E.A."/>
            <person name="Lipzen A."/>
            <person name="Lundell T."/>
            <person name="Morin E."/>
            <person name="Murat C."/>
            <person name="Riley R."/>
            <person name="Ohm R."/>
            <person name="Sun H."/>
            <person name="Tunlid A."/>
            <person name="Henrissat B."/>
            <person name="Grigoriev I.V."/>
            <person name="Hibbett D.S."/>
            <person name="Martin F."/>
        </authorList>
    </citation>
    <scope>NUCLEOTIDE SEQUENCE [LARGE SCALE GENOMIC DNA]</scope>
    <source>
        <strain evidence="17">MUT 4182</strain>
    </source>
</reference>
<dbReference type="SUPFAM" id="SSF81301">
    <property type="entry name" value="Nucleotidyltransferase"/>
    <property type="match status" value="1"/>
</dbReference>
<keyword evidence="6" id="KW-0235">DNA replication</keyword>
<dbReference type="GO" id="GO:0005634">
    <property type="term" value="C:nucleus"/>
    <property type="evidence" value="ECO:0007669"/>
    <property type="project" value="UniProtKB-SubCell"/>
</dbReference>
<keyword evidence="9 14" id="KW-0239">DNA-directed DNA polymerase</keyword>
<keyword evidence="11 14" id="KW-0539">Nucleus</keyword>
<evidence type="ECO:0000256" key="7">
    <source>
        <dbReference type="ARBA" id="ARBA00022723"/>
    </source>
</evidence>
<sequence length="331" mass="37724">DRWRVLAYRKAIGSLQRSRKRITNAEDARRLYGIGEKTADKIVEIISTGNLQRLQYEKCGEYQICQKLMGIYGVGPKTAYDWYRKGVRSLDDVWAGRGGITLNENQRIGLKYYDDLQTRMPREEAAQIYDKIKAAALGIDPRLQMEIMGSYRRGKADCGDLDILLSRDPRDGLTHRGVLSRLLRTLSEKGVITYTLAEPDFSTDGLEAKFMGLCRLDATSRQRRIGKSYPHGWNKRLRSKLIADILTVPYHQWGAALLYFTGDDIFNRSMRLLARHKGFSLNQRGLWVGATRDPETGEKLNEGSLVASTTEEDIFKVLGVPWQLPCERARS</sequence>
<dbReference type="Gene3D" id="3.30.460.10">
    <property type="entry name" value="Beta Polymerase, domain 2"/>
    <property type="match status" value="1"/>
</dbReference>
<dbReference type="InterPro" id="IPR002008">
    <property type="entry name" value="DNA_pol_X_beta-like"/>
</dbReference>
<evidence type="ECO:0000256" key="10">
    <source>
        <dbReference type="ARBA" id="ARBA00023204"/>
    </source>
</evidence>
<dbReference type="EC" id="2.7.7.7" evidence="14"/>
<comment type="similarity">
    <text evidence="2 14">Belongs to the DNA polymerase type-X family.</text>
</comment>
<evidence type="ECO:0000256" key="1">
    <source>
        <dbReference type="ARBA" id="ARBA00004123"/>
    </source>
</evidence>
<dbReference type="Pfam" id="PF14716">
    <property type="entry name" value="HHH_8"/>
    <property type="match status" value="1"/>
</dbReference>
<keyword evidence="5 14" id="KW-0548">Nucleotidyltransferase</keyword>
<dbReference type="Pfam" id="PF14791">
    <property type="entry name" value="DNA_pol_B_thumb"/>
    <property type="match status" value="1"/>
</dbReference>
<evidence type="ECO:0000259" key="15">
    <source>
        <dbReference type="SMART" id="SM00483"/>
    </source>
</evidence>
<dbReference type="PANTHER" id="PTHR11276">
    <property type="entry name" value="DNA POLYMERASE TYPE-X FAMILY MEMBER"/>
    <property type="match status" value="1"/>
</dbReference>
<dbReference type="GO" id="GO:0003677">
    <property type="term" value="F:DNA binding"/>
    <property type="evidence" value="ECO:0007669"/>
    <property type="project" value="UniProtKB-UniRule"/>
</dbReference>
<dbReference type="Proteomes" id="UP000054248">
    <property type="component" value="Unassembled WGS sequence"/>
</dbReference>
<evidence type="ECO:0000256" key="2">
    <source>
        <dbReference type="ARBA" id="ARBA00008323"/>
    </source>
</evidence>
<evidence type="ECO:0000256" key="11">
    <source>
        <dbReference type="ARBA" id="ARBA00023242"/>
    </source>
</evidence>
<feature type="non-terminal residue" evidence="16">
    <location>
        <position position="1"/>
    </location>
</feature>
<dbReference type="SUPFAM" id="SSF47802">
    <property type="entry name" value="DNA polymerase beta, N-terminal domain-like"/>
    <property type="match status" value="1"/>
</dbReference>
<keyword evidence="8 14" id="KW-0227">DNA damage</keyword>
<dbReference type="Pfam" id="PF10391">
    <property type="entry name" value="DNA_pol_lambd_f"/>
    <property type="match status" value="1"/>
</dbReference>
<dbReference type="HOGENOM" id="CLU_008698_1_1_1"/>
<dbReference type="InterPro" id="IPR018944">
    <property type="entry name" value="DNA_pol_lambd_fingers_domain"/>
</dbReference>
<keyword evidence="7" id="KW-0479">Metal-binding</keyword>
<dbReference type="OrthoDB" id="205514at2759"/>
<dbReference type="Gene3D" id="1.10.150.110">
    <property type="entry name" value="DNA polymerase beta, N-terminal domain-like"/>
    <property type="match status" value="1"/>
</dbReference>
<keyword evidence="4 14" id="KW-0808">Transferase</keyword>
<evidence type="ECO:0000256" key="12">
    <source>
        <dbReference type="ARBA" id="ARBA00049244"/>
    </source>
</evidence>
<dbReference type="PRINTS" id="PR00869">
    <property type="entry name" value="DNAPOLX"/>
</dbReference>
<dbReference type="Pfam" id="PF14792">
    <property type="entry name" value="DNA_pol_B_palm"/>
    <property type="match status" value="1"/>
</dbReference>
<protein>
    <recommendedName>
        <fullName evidence="14">DNA polymerase</fullName>
        <ecNumber evidence="14">2.7.7.7</ecNumber>
    </recommendedName>
</protein>
<accession>A0A0C3L267</accession>
<dbReference type="PANTHER" id="PTHR11276:SF28">
    <property type="entry name" value="DNA POLYMERASE LAMBDA"/>
    <property type="match status" value="1"/>
</dbReference>
<keyword evidence="10 14" id="KW-0234">DNA repair</keyword>
<dbReference type="EMBL" id="KN823003">
    <property type="protein sequence ID" value="KIO27823.1"/>
    <property type="molecule type" value="Genomic_DNA"/>
</dbReference>
<dbReference type="InterPro" id="IPR027421">
    <property type="entry name" value="DNA_pol_lamdba_lyase_dom_sf"/>
</dbReference>
<evidence type="ECO:0000256" key="8">
    <source>
        <dbReference type="ARBA" id="ARBA00022763"/>
    </source>
</evidence>
<comment type="function">
    <text evidence="14">DNA polymerase that functions in several pathways of DNA repair. Involved in base excision repair (BER) responsible for repair of lesions that give rise to abasic (AP) sites in DNA. Also contributes to DNA double-strand break repair by non-homologous end joining and homologous recombination. Has both template-dependent and template-independent (terminal transferase) DNA polymerase activities. Has also a 5'-deoxyribose-5-phosphate lyase (dRP lyase) activity.</text>
</comment>
<dbReference type="SUPFAM" id="SSF81585">
    <property type="entry name" value="PsbU/PolX domain-like"/>
    <property type="match status" value="1"/>
</dbReference>
<dbReference type="AlphaFoldDB" id="A0A0C3L267"/>
<keyword evidence="17" id="KW-1185">Reference proteome</keyword>
<evidence type="ECO:0000256" key="13">
    <source>
        <dbReference type="PIRSR" id="PIRSR622312-50"/>
    </source>
</evidence>
<keyword evidence="3" id="KW-0237">DNA synthesis</keyword>
<dbReference type="Gene3D" id="1.10.150.20">
    <property type="entry name" value="5' to 3' exonuclease, C-terminal subdomain"/>
    <property type="match status" value="1"/>
</dbReference>
<evidence type="ECO:0000256" key="4">
    <source>
        <dbReference type="ARBA" id="ARBA00022679"/>
    </source>
</evidence>